<sequence>METDIEGLLDFEGLDEDIVKEKPKKIIKTTSSGLKIALPQMPKQVSSTGIRIKGLSQEKRKEGLAHTTRIKEAIRIHEHAKKRLSHYEEIKNSTLTNVILPVITEDLRIIKNKYDQREIYLLKRRQYLNQLFNTKREATIFSKKHLRNI</sequence>
<dbReference type="OrthoDB" id="2293070at2759"/>
<keyword evidence="2" id="KW-1185">Reference proteome</keyword>
<gene>
    <name evidence="1" type="ORF">MUCCIDRAFT_107352</name>
</gene>
<dbReference type="VEuPathDB" id="FungiDB:MUCCIDRAFT_107352"/>
<dbReference type="Proteomes" id="UP000077051">
    <property type="component" value="Unassembled WGS sequence"/>
</dbReference>
<organism evidence="1 2">
    <name type="scientific">Mucor lusitanicus CBS 277.49</name>
    <dbReference type="NCBI Taxonomy" id="747725"/>
    <lineage>
        <taxon>Eukaryota</taxon>
        <taxon>Fungi</taxon>
        <taxon>Fungi incertae sedis</taxon>
        <taxon>Mucoromycota</taxon>
        <taxon>Mucoromycotina</taxon>
        <taxon>Mucoromycetes</taxon>
        <taxon>Mucorales</taxon>
        <taxon>Mucorineae</taxon>
        <taxon>Mucoraceae</taxon>
        <taxon>Mucor</taxon>
    </lineage>
</organism>
<reference evidence="1 2" key="1">
    <citation type="submission" date="2015-06" db="EMBL/GenBank/DDBJ databases">
        <title>Expansion of signal transduction pathways in fungi by whole-genome duplication.</title>
        <authorList>
            <consortium name="DOE Joint Genome Institute"/>
            <person name="Corrochano L.M."/>
            <person name="Kuo A."/>
            <person name="Marcet-Houben M."/>
            <person name="Polaino S."/>
            <person name="Salamov A."/>
            <person name="Villalobos J.M."/>
            <person name="Alvarez M.I."/>
            <person name="Avalos J."/>
            <person name="Benito E.P."/>
            <person name="Benoit I."/>
            <person name="Burger G."/>
            <person name="Camino L.P."/>
            <person name="Canovas D."/>
            <person name="Cerda-Olmedo E."/>
            <person name="Cheng J.-F."/>
            <person name="Dominguez A."/>
            <person name="Elias M."/>
            <person name="Eslava A.P."/>
            <person name="Glaser F."/>
            <person name="Grimwood J."/>
            <person name="Gutierrez G."/>
            <person name="Heitman J."/>
            <person name="Henrissat B."/>
            <person name="Iturriaga E.A."/>
            <person name="Lang B.F."/>
            <person name="Lavin J.L."/>
            <person name="Lee S."/>
            <person name="Li W."/>
            <person name="Lindquist E."/>
            <person name="Lopez-Garcia S."/>
            <person name="Luque E.M."/>
            <person name="Marcos A.T."/>
            <person name="Martin J."/>
            <person name="Mccluskey K."/>
            <person name="Medina H.R."/>
            <person name="Miralles-Duran A."/>
            <person name="Miyazaki A."/>
            <person name="Munoz-Torres E."/>
            <person name="Oguiza J.A."/>
            <person name="Ohm R."/>
            <person name="Olmedo M."/>
            <person name="Orejas M."/>
            <person name="Ortiz-Castellanos L."/>
            <person name="Pisabarro A.G."/>
            <person name="Rodriguez-Romero J."/>
            <person name="Ruiz-Herrera J."/>
            <person name="Ruiz-Vazquez R."/>
            <person name="Sanz C."/>
            <person name="Schackwitz W."/>
            <person name="Schmutz J."/>
            <person name="Shahriari M."/>
            <person name="Shelest E."/>
            <person name="Silva-Franco F."/>
            <person name="Soanes D."/>
            <person name="Syed K."/>
            <person name="Tagua V.G."/>
            <person name="Talbot N.J."/>
            <person name="Thon M."/>
            <person name="De Vries R.P."/>
            <person name="Wiebenga A."/>
            <person name="Yadav J.S."/>
            <person name="Braun E.L."/>
            <person name="Baker S."/>
            <person name="Garre V."/>
            <person name="Horwitz B."/>
            <person name="Torres-Martinez S."/>
            <person name="Idnurm A."/>
            <person name="Herrera-Estrella A."/>
            <person name="Gabaldon T."/>
            <person name="Grigoriev I.V."/>
        </authorList>
    </citation>
    <scope>NUCLEOTIDE SEQUENCE [LARGE SCALE GENOMIC DNA]</scope>
    <source>
        <strain evidence="1 2">CBS 277.49</strain>
    </source>
</reference>
<proteinExistence type="predicted"/>
<protein>
    <submittedName>
        <fullName evidence="1">Uncharacterized protein</fullName>
    </submittedName>
</protein>
<comment type="caution">
    <text evidence="1">The sequence shown here is derived from an EMBL/GenBank/DDBJ whole genome shotgun (WGS) entry which is preliminary data.</text>
</comment>
<dbReference type="AlphaFoldDB" id="A0A168NUN6"/>
<dbReference type="EMBL" id="AMYB01000002">
    <property type="protein sequence ID" value="OAD06765.1"/>
    <property type="molecule type" value="Genomic_DNA"/>
</dbReference>
<name>A0A168NUN6_MUCCL</name>
<accession>A0A168NUN6</accession>
<evidence type="ECO:0000313" key="2">
    <source>
        <dbReference type="Proteomes" id="UP000077051"/>
    </source>
</evidence>
<evidence type="ECO:0000313" key="1">
    <source>
        <dbReference type="EMBL" id="OAD06765.1"/>
    </source>
</evidence>